<feature type="non-terminal residue" evidence="2">
    <location>
        <position position="38"/>
    </location>
</feature>
<sequence length="38" mass="4390">NKQTNKQTHTTRHSQLQAGWRKGQTCRPVEGFNQSHQA</sequence>
<reference evidence="2" key="1">
    <citation type="submission" date="2016-05" db="EMBL/GenBank/DDBJ databases">
        <authorList>
            <person name="Lavstsen T."/>
            <person name="Jespersen J.S."/>
        </authorList>
    </citation>
    <scope>NUCLEOTIDE SEQUENCE</scope>
    <source>
        <tissue evidence="2">Brain</tissue>
    </source>
</reference>
<dbReference type="EMBL" id="HADZ01020504">
    <property type="protein sequence ID" value="SBP84445.1"/>
    <property type="molecule type" value="Transcribed_RNA"/>
</dbReference>
<feature type="compositionally biased region" description="Polar residues" evidence="1">
    <location>
        <begin position="1"/>
        <end position="17"/>
    </location>
</feature>
<accession>A0A1A8D015</accession>
<protein>
    <submittedName>
        <fullName evidence="2">Protein tyrosine phosphatase, receptor type, f, b</fullName>
    </submittedName>
</protein>
<feature type="non-terminal residue" evidence="2">
    <location>
        <position position="1"/>
    </location>
</feature>
<evidence type="ECO:0000256" key="1">
    <source>
        <dbReference type="SAM" id="MobiDB-lite"/>
    </source>
</evidence>
<gene>
    <name evidence="2" type="primary">PTPRFB</name>
</gene>
<name>A0A1A8D015_NOTKA</name>
<evidence type="ECO:0000313" key="2">
    <source>
        <dbReference type="EMBL" id="SBP84445.1"/>
    </source>
</evidence>
<proteinExistence type="predicted"/>
<dbReference type="AlphaFoldDB" id="A0A1A8D015"/>
<reference evidence="2" key="2">
    <citation type="submission" date="2016-06" db="EMBL/GenBank/DDBJ databases">
        <title>The genome of a short-lived fish provides insights into sex chromosome evolution and the genetic control of aging.</title>
        <authorList>
            <person name="Reichwald K."/>
            <person name="Felder M."/>
            <person name="Petzold A."/>
            <person name="Koch P."/>
            <person name="Groth M."/>
            <person name="Platzer M."/>
        </authorList>
    </citation>
    <scope>NUCLEOTIDE SEQUENCE</scope>
    <source>
        <tissue evidence="2">Brain</tissue>
    </source>
</reference>
<organism evidence="2">
    <name type="scientific">Nothobranchius kadleci</name>
    <name type="common">African annual killifish</name>
    <dbReference type="NCBI Taxonomy" id="1051664"/>
    <lineage>
        <taxon>Eukaryota</taxon>
        <taxon>Metazoa</taxon>
        <taxon>Chordata</taxon>
        <taxon>Craniata</taxon>
        <taxon>Vertebrata</taxon>
        <taxon>Euteleostomi</taxon>
        <taxon>Actinopterygii</taxon>
        <taxon>Neopterygii</taxon>
        <taxon>Teleostei</taxon>
        <taxon>Neoteleostei</taxon>
        <taxon>Acanthomorphata</taxon>
        <taxon>Ovalentaria</taxon>
        <taxon>Atherinomorphae</taxon>
        <taxon>Cyprinodontiformes</taxon>
        <taxon>Nothobranchiidae</taxon>
        <taxon>Nothobranchius</taxon>
    </lineage>
</organism>
<keyword evidence="2" id="KW-0675">Receptor</keyword>
<feature type="region of interest" description="Disordered" evidence="1">
    <location>
        <begin position="1"/>
        <end position="38"/>
    </location>
</feature>